<accession>A0A9D4AG80</accession>
<reference evidence="1 2" key="1">
    <citation type="journal article" date="2021" name="Plant Biotechnol. J.">
        <title>Multi-omics assisted identification of the key and species-specific regulatory components of drought-tolerant mechanisms in Gossypium stocksii.</title>
        <authorList>
            <person name="Yu D."/>
            <person name="Ke L."/>
            <person name="Zhang D."/>
            <person name="Wu Y."/>
            <person name="Sun Y."/>
            <person name="Mei J."/>
            <person name="Sun J."/>
            <person name="Sun Y."/>
        </authorList>
    </citation>
    <scope>NUCLEOTIDE SEQUENCE [LARGE SCALE GENOMIC DNA]</scope>
    <source>
        <strain evidence="2">cv. E1</strain>
        <tissue evidence="1">Leaf</tissue>
    </source>
</reference>
<dbReference type="AlphaFoldDB" id="A0A9D4AG80"/>
<comment type="caution">
    <text evidence="1">The sequence shown here is derived from an EMBL/GenBank/DDBJ whole genome shotgun (WGS) entry which is preliminary data.</text>
</comment>
<name>A0A9D4AG80_9ROSI</name>
<gene>
    <name evidence="1" type="ORF">J1N35_008156</name>
</gene>
<sequence>MSLMMMIVKNMKKTMTTFLWSSQTLHRLLPPLNRLLSNEVSVIILGTITSLIKEFRGFSTRVDNAFEHVNNNVSGLDSRMSRVVENIVFLMSQFPHPPPPQDD</sequence>
<protein>
    <submittedName>
        <fullName evidence="1">Uncharacterized protein</fullName>
    </submittedName>
</protein>
<evidence type="ECO:0000313" key="2">
    <source>
        <dbReference type="Proteomes" id="UP000828251"/>
    </source>
</evidence>
<dbReference type="EMBL" id="JAIQCV010000003">
    <property type="protein sequence ID" value="KAH1114778.1"/>
    <property type="molecule type" value="Genomic_DNA"/>
</dbReference>
<dbReference type="Proteomes" id="UP000828251">
    <property type="component" value="Unassembled WGS sequence"/>
</dbReference>
<evidence type="ECO:0000313" key="1">
    <source>
        <dbReference type="EMBL" id="KAH1114778.1"/>
    </source>
</evidence>
<organism evidence="1 2">
    <name type="scientific">Gossypium stocksii</name>
    <dbReference type="NCBI Taxonomy" id="47602"/>
    <lineage>
        <taxon>Eukaryota</taxon>
        <taxon>Viridiplantae</taxon>
        <taxon>Streptophyta</taxon>
        <taxon>Embryophyta</taxon>
        <taxon>Tracheophyta</taxon>
        <taxon>Spermatophyta</taxon>
        <taxon>Magnoliopsida</taxon>
        <taxon>eudicotyledons</taxon>
        <taxon>Gunneridae</taxon>
        <taxon>Pentapetalae</taxon>
        <taxon>rosids</taxon>
        <taxon>malvids</taxon>
        <taxon>Malvales</taxon>
        <taxon>Malvaceae</taxon>
        <taxon>Malvoideae</taxon>
        <taxon>Gossypium</taxon>
    </lineage>
</organism>
<keyword evidence="2" id="KW-1185">Reference proteome</keyword>
<proteinExistence type="predicted"/>